<feature type="compositionally biased region" description="Basic and acidic residues" evidence="1">
    <location>
        <begin position="36"/>
        <end position="56"/>
    </location>
</feature>
<gene>
    <name evidence="2" type="ORF">PSECIP111854_03988</name>
</gene>
<feature type="region of interest" description="Disordered" evidence="1">
    <location>
        <begin position="35"/>
        <end position="56"/>
    </location>
</feature>
<dbReference type="AlphaFoldDB" id="A0A9W4VVS3"/>
<reference evidence="2" key="1">
    <citation type="submission" date="2022-07" db="EMBL/GenBank/DDBJ databases">
        <authorList>
            <person name="Criscuolo A."/>
        </authorList>
    </citation>
    <scope>NUCLEOTIDE SEQUENCE</scope>
    <source>
        <strain evidence="2">CIP111854</strain>
    </source>
</reference>
<keyword evidence="3" id="KW-1185">Reference proteome</keyword>
<sequence>MIDEAVVSGTRKEKACEEIDLSIRTLQRWQESGKISVDKRVTADRPEPSNKLTKEEQQAVLDTCNQEEYANLGPSQIVPMQANKGQYRAFIVC</sequence>
<dbReference type="Proteomes" id="UP001152467">
    <property type="component" value="Unassembled WGS sequence"/>
</dbReference>
<dbReference type="EMBL" id="CAMAPC010000027">
    <property type="protein sequence ID" value="CAH9066926.1"/>
    <property type="molecule type" value="Genomic_DNA"/>
</dbReference>
<evidence type="ECO:0000313" key="2">
    <source>
        <dbReference type="EMBL" id="CAH9066926.1"/>
    </source>
</evidence>
<evidence type="ECO:0000256" key="1">
    <source>
        <dbReference type="SAM" id="MobiDB-lite"/>
    </source>
</evidence>
<protein>
    <submittedName>
        <fullName evidence="2">IS3 family transposase ISSba15</fullName>
    </submittedName>
</protein>
<accession>A0A9W4VVS3</accession>
<comment type="caution">
    <text evidence="2">The sequence shown here is derived from an EMBL/GenBank/DDBJ whole genome shotgun (WGS) entry which is preliminary data.</text>
</comment>
<proteinExistence type="predicted"/>
<evidence type="ECO:0000313" key="3">
    <source>
        <dbReference type="Proteomes" id="UP001152467"/>
    </source>
</evidence>
<organism evidence="2 3">
    <name type="scientific">Pseudoalteromonas holothuriae</name>
    <dbReference type="NCBI Taxonomy" id="2963714"/>
    <lineage>
        <taxon>Bacteria</taxon>
        <taxon>Pseudomonadati</taxon>
        <taxon>Pseudomonadota</taxon>
        <taxon>Gammaproteobacteria</taxon>
        <taxon>Alteromonadales</taxon>
        <taxon>Pseudoalteromonadaceae</taxon>
        <taxon>Pseudoalteromonas</taxon>
    </lineage>
</organism>
<name>A0A9W4VVS3_9GAMM</name>